<reference evidence="1" key="1">
    <citation type="submission" date="2022-10" db="EMBL/GenBank/DDBJ databases">
        <title>Genome Sequence of Xylaria curta.</title>
        <authorList>
            <person name="Buettner E."/>
        </authorList>
    </citation>
    <scope>NUCLEOTIDE SEQUENCE</scope>
    <source>
        <strain evidence="1">Babe10</strain>
    </source>
</reference>
<comment type="caution">
    <text evidence="1">The sequence shown here is derived from an EMBL/GenBank/DDBJ whole genome shotgun (WGS) entry which is preliminary data.</text>
</comment>
<dbReference type="EMBL" id="JAPDGR010000960">
    <property type="protein sequence ID" value="KAJ2986341.1"/>
    <property type="molecule type" value="Genomic_DNA"/>
</dbReference>
<organism evidence="1 2">
    <name type="scientific">Xylaria curta</name>
    <dbReference type="NCBI Taxonomy" id="42375"/>
    <lineage>
        <taxon>Eukaryota</taxon>
        <taxon>Fungi</taxon>
        <taxon>Dikarya</taxon>
        <taxon>Ascomycota</taxon>
        <taxon>Pezizomycotina</taxon>
        <taxon>Sordariomycetes</taxon>
        <taxon>Xylariomycetidae</taxon>
        <taxon>Xylariales</taxon>
        <taxon>Xylariaceae</taxon>
        <taxon>Xylaria</taxon>
    </lineage>
</organism>
<evidence type="ECO:0000313" key="1">
    <source>
        <dbReference type="EMBL" id="KAJ2986341.1"/>
    </source>
</evidence>
<dbReference type="Proteomes" id="UP001143856">
    <property type="component" value="Unassembled WGS sequence"/>
</dbReference>
<keyword evidence="2" id="KW-1185">Reference proteome</keyword>
<proteinExistence type="predicted"/>
<protein>
    <submittedName>
        <fullName evidence="1">Uncharacterized protein</fullName>
    </submittedName>
</protein>
<evidence type="ECO:0000313" key="2">
    <source>
        <dbReference type="Proteomes" id="UP001143856"/>
    </source>
</evidence>
<gene>
    <name evidence="1" type="ORF">NUW58_g5074</name>
</gene>
<sequence length="653" mass="70721">MGNEGIWIAESLSISGKYKRVRSQLQLNLEKEVPGQALDMSLDHGADVDSKLVGYRTLKGTTAIDKLHIENRVPLKCRLSFLDQAYYWNTKLYERLSPYSRGEGTHITRPGICISAKRGKEFLRGYLGSRSPQHPADRTRLLELTLAEQFFIEDCSIDAQVVQGLVDFGVDIKLPTMATTSKTLCSRLVATAGRLGFFTDAALPLLQLLVSQGAAIDQTVMFTAVTKTGLGILPQLLSYGADIKTHGGYALCCAAVLNNFEAVSWLLEAGADINATISTPWGTGTIIFLASVYSDLEIFNEPWVGAAKLEIEMLAYLIRHGAKLQLGPSDSGSYQFLKAVLERHYWGTSGDLNSLELLLDSVACPEDLATDQESLLSSWNPWGVGESDSHLAAYELLLRRGCPIRRNCQLALYICYGGPHEIVYKLLDAGADVNAPSRHPLYEYSISIAQKEQTSTNPAAGRAGRTALQGACELEPQPIGDRTRKLDLVKFLIDQGADVNAPPAKISGNTALQLAAWHGDIAIALVLLEHGAKINAPPAKKYGLCALDAAAVRGRLDMVKLLLSMAAHSHDRGATGYAGAIRLAAANGHFAVAELIREHIKTFGNCIIVDVGDGNLVDMPNDLSQSSADDDDSDDSDYGHVSDESEGYDSEDI</sequence>
<accession>A0ACC1P4N5</accession>
<name>A0ACC1P4N5_9PEZI</name>